<feature type="non-terminal residue" evidence="1">
    <location>
        <position position="1"/>
    </location>
</feature>
<accession>A0A1G7EKD2</accession>
<dbReference type="Proteomes" id="UP000198925">
    <property type="component" value="Unassembled WGS sequence"/>
</dbReference>
<keyword evidence="2" id="KW-1185">Reference proteome</keyword>
<sequence>GPSADRNLRVESLTFNDASVPGVAATLYGPGAKTFVFEEVDAAAGLSTGAADWLLT</sequence>
<organism evidence="1 2">
    <name type="scientific">Belnapia rosea</name>
    <dbReference type="NCBI Taxonomy" id="938405"/>
    <lineage>
        <taxon>Bacteria</taxon>
        <taxon>Pseudomonadati</taxon>
        <taxon>Pseudomonadota</taxon>
        <taxon>Alphaproteobacteria</taxon>
        <taxon>Acetobacterales</taxon>
        <taxon>Roseomonadaceae</taxon>
        <taxon>Belnapia</taxon>
    </lineage>
</organism>
<proteinExistence type="predicted"/>
<evidence type="ECO:0000313" key="2">
    <source>
        <dbReference type="Proteomes" id="UP000198925"/>
    </source>
</evidence>
<dbReference type="AlphaFoldDB" id="A0A1G7EKD2"/>
<name>A0A1G7EKD2_9PROT</name>
<reference evidence="1 2" key="1">
    <citation type="submission" date="2016-10" db="EMBL/GenBank/DDBJ databases">
        <authorList>
            <person name="de Groot N.N."/>
        </authorList>
    </citation>
    <scope>NUCLEOTIDE SEQUENCE [LARGE SCALE GENOMIC DNA]</scope>
    <source>
        <strain evidence="1 2">CPCC 100156</strain>
    </source>
</reference>
<dbReference type="EMBL" id="FMZX01000080">
    <property type="protein sequence ID" value="SDE63865.1"/>
    <property type="molecule type" value="Genomic_DNA"/>
</dbReference>
<gene>
    <name evidence="1" type="ORF">SAMN04487779_10803</name>
</gene>
<evidence type="ECO:0000313" key="1">
    <source>
        <dbReference type="EMBL" id="SDE63865.1"/>
    </source>
</evidence>
<protein>
    <submittedName>
        <fullName evidence="1">Uncharacterized protein</fullName>
    </submittedName>
</protein>